<feature type="compositionally biased region" description="Polar residues" evidence="1">
    <location>
        <begin position="114"/>
        <end position="123"/>
    </location>
</feature>
<keyword evidence="4" id="KW-1185">Reference proteome</keyword>
<feature type="region of interest" description="Disordered" evidence="1">
    <location>
        <begin position="25"/>
        <end position="123"/>
    </location>
</feature>
<name>A0A0A0MA26_9GAMM</name>
<comment type="caution">
    <text evidence="3">The sequence shown here is derived from an EMBL/GenBank/DDBJ whole genome shotgun (WGS) entry which is preliminary data.</text>
</comment>
<sequence length="123" mass="12990">MKHRHPLACLALCAVVALAACDRRDTHPPEESRTTTDQVSPPGVQAGHVTAPAPNSAERDGRTGQDRCTGLTGDALQECTQRDGGVPMILTDDDAVDRPDDPRQPAEDAPAAENPTSDQEGNL</sequence>
<feature type="compositionally biased region" description="Basic and acidic residues" evidence="1">
    <location>
        <begin position="25"/>
        <end position="34"/>
    </location>
</feature>
<organism evidence="3 4">
    <name type="scientific">Lysobacter defluvii IMMIB APB-9 = DSM 18482</name>
    <dbReference type="NCBI Taxonomy" id="1385515"/>
    <lineage>
        <taxon>Bacteria</taxon>
        <taxon>Pseudomonadati</taxon>
        <taxon>Pseudomonadota</taxon>
        <taxon>Gammaproteobacteria</taxon>
        <taxon>Lysobacterales</taxon>
        <taxon>Lysobacteraceae</taxon>
        <taxon>Novilysobacter</taxon>
    </lineage>
</organism>
<accession>A0A0A0MA26</accession>
<feature type="signal peptide" evidence="2">
    <location>
        <begin position="1"/>
        <end position="19"/>
    </location>
</feature>
<protein>
    <recommendedName>
        <fullName evidence="5">Lipoprotein</fullName>
    </recommendedName>
</protein>
<dbReference type="EMBL" id="AVBH01000001">
    <property type="protein sequence ID" value="KGO99908.1"/>
    <property type="molecule type" value="Genomic_DNA"/>
</dbReference>
<evidence type="ECO:0008006" key="5">
    <source>
        <dbReference type="Google" id="ProtNLM"/>
    </source>
</evidence>
<evidence type="ECO:0000256" key="2">
    <source>
        <dbReference type="SAM" id="SignalP"/>
    </source>
</evidence>
<reference evidence="3 4" key="1">
    <citation type="submission" date="2013-08" db="EMBL/GenBank/DDBJ databases">
        <title>Genomic analysis of Lysobacter defluvii.</title>
        <authorList>
            <person name="Wang Q."/>
            <person name="Wang G."/>
        </authorList>
    </citation>
    <scope>NUCLEOTIDE SEQUENCE [LARGE SCALE GENOMIC DNA]</scope>
    <source>
        <strain evidence="3 4">IMMIB APB-9</strain>
    </source>
</reference>
<evidence type="ECO:0000313" key="4">
    <source>
        <dbReference type="Proteomes" id="UP000030003"/>
    </source>
</evidence>
<dbReference type="RefSeq" id="WP_036135625.1">
    <property type="nucleotide sequence ID" value="NZ_AUHT01000006.1"/>
</dbReference>
<dbReference type="PROSITE" id="PS51257">
    <property type="entry name" value="PROKAR_LIPOPROTEIN"/>
    <property type="match status" value="1"/>
</dbReference>
<gene>
    <name evidence="3" type="ORF">N791_00220</name>
</gene>
<evidence type="ECO:0000313" key="3">
    <source>
        <dbReference type="EMBL" id="KGO99908.1"/>
    </source>
</evidence>
<keyword evidence="2" id="KW-0732">Signal</keyword>
<proteinExistence type="predicted"/>
<feature type="compositionally biased region" description="Basic and acidic residues" evidence="1">
    <location>
        <begin position="96"/>
        <end position="106"/>
    </location>
</feature>
<dbReference type="AlphaFoldDB" id="A0A0A0MA26"/>
<dbReference type="Proteomes" id="UP000030003">
    <property type="component" value="Unassembled WGS sequence"/>
</dbReference>
<evidence type="ECO:0000256" key="1">
    <source>
        <dbReference type="SAM" id="MobiDB-lite"/>
    </source>
</evidence>
<feature type="chain" id="PRO_5001973422" description="Lipoprotein" evidence="2">
    <location>
        <begin position="20"/>
        <end position="123"/>
    </location>
</feature>